<dbReference type="SUPFAM" id="SSF53474">
    <property type="entry name" value="alpha/beta-Hydrolases"/>
    <property type="match status" value="1"/>
</dbReference>
<evidence type="ECO:0000313" key="6">
    <source>
        <dbReference type="Proteomes" id="UP000245839"/>
    </source>
</evidence>
<dbReference type="GO" id="GO:0006355">
    <property type="term" value="P:regulation of DNA-templated transcription"/>
    <property type="evidence" value="ECO:0007669"/>
    <property type="project" value="InterPro"/>
</dbReference>
<dbReference type="PRINTS" id="PR00111">
    <property type="entry name" value="ABHYDROLASE"/>
</dbReference>
<dbReference type="InterPro" id="IPR029058">
    <property type="entry name" value="AB_hydrolase_fold"/>
</dbReference>
<dbReference type="PROSITE" id="PS51755">
    <property type="entry name" value="OMPR_PHOB"/>
    <property type="match status" value="1"/>
</dbReference>
<dbReference type="RefSeq" id="WP_170125557.1">
    <property type="nucleotide sequence ID" value="NZ_QGDJ01000026.1"/>
</dbReference>
<organism evidence="5 7">
    <name type="scientific">Jannaschia seohaensis</name>
    <dbReference type="NCBI Taxonomy" id="475081"/>
    <lineage>
        <taxon>Bacteria</taxon>
        <taxon>Pseudomonadati</taxon>
        <taxon>Pseudomonadota</taxon>
        <taxon>Alphaproteobacteria</taxon>
        <taxon>Rhodobacterales</taxon>
        <taxon>Roseobacteraceae</taxon>
        <taxon>Jannaschia</taxon>
    </lineage>
</organism>
<evidence type="ECO:0000259" key="3">
    <source>
        <dbReference type="PROSITE" id="PS51755"/>
    </source>
</evidence>
<dbReference type="GO" id="GO:0003677">
    <property type="term" value="F:DNA binding"/>
    <property type="evidence" value="ECO:0007669"/>
    <property type="project" value="UniProtKB-UniRule"/>
</dbReference>
<dbReference type="EMBL" id="UETC01000026">
    <property type="protein sequence ID" value="SSA51782.1"/>
    <property type="molecule type" value="Genomic_DNA"/>
</dbReference>
<accession>A0A2Y9C3N4</accession>
<protein>
    <submittedName>
        <fullName evidence="4 5">Transcriptional regulator</fullName>
    </submittedName>
</protein>
<proteinExistence type="predicted"/>
<dbReference type="CDD" id="cd00383">
    <property type="entry name" value="trans_reg_C"/>
    <property type="match status" value="1"/>
</dbReference>
<dbReference type="EMBL" id="QGDJ01000026">
    <property type="protein sequence ID" value="PWJ10038.1"/>
    <property type="molecule type" value="Genomic_DNA"/>
</dbReference>
<dbReference type="Gene3D" id="1.10.10.10">
    <property type="entry name" value="Winged helix-like DNA-binding domain superfamily/Winged helix DNA-binding domain"/>
    <property type="match status" value="1"/>
</dbReference>
<dbReference type="PANTHER" id="PTHR43433">
    <property type="entry name" value="HYDROLASE, ALPHA/BETA FOLD FAMILY PROTEIN"/>
    <property type="match status" value="1"/>
</dbReference>
<dbReference type="InterPro" id="IPR016032">
    <property type="entry name" value="Sig_transdc_resp-reg_C-effctor"/>
</dbReference>
<dbReference type="InterPro" id="IPR050471">
    <property type="entry name" value="AB_hydrolase"/>
</dbReference>
<evidence type="ECO:0000256" key="1">
    <source>
        <dbReference type="ARBA" id="ARBA00023125"/>
    </source>
</evidence>
<feature type="domain" description="OmpR/PhoB-type" evidence="3">
    <location>
        <begin position="1"/>
        <end position="95"/>
    </location>
</feature>
<dbReference type="PANTHER" id="PTHR43433:SF8">
    <property type="entry name" value="BIFUNCTIONAL LIPASE_ADENYLATE CYCLASE LIPJ"/>
    <property type="match status" value="1"/>
</dbReference>
<evidence type="ECO:0000256" key="2">
    <source>
        <dbReference type="PROSITE-ProRule" id="PRU01091"/>
    </source>
</evidence>
<dbReference type="InterPro" id="IPR036388">
    <property type="entry name" value="WH-like_DNA-bd_sf"/>
</dbReference>
<dbReference type="SUPFAM" id="SSF46894">
    <property type="entry name" value="C-terminal effector domain of the bipartite response regulators"/>
    <property type="match status" value="1"/>
</dbReference>
<dbReference type="Pfam" id="PF00486">
    <property type="entry name" value="Trans_reg_C"/>
    <property type="match status" value="1"/>
</dbReference>
<dbReference type="InterPro" id="IPR000073">
    <property type="entry name" value="AB_hydrolase_1"/>
</dbReference>
<evidence type="ECO:0000313" key="7">
    <source>
        <dbReference type="Proteomes" id="UP000251571"/>
    </source>
</evidence>
<feature type="DNA-binding region" description="OmpR/PhoB-type" evidence="2">
    <location>
        <begin position="1"/>
        <end position="95"/>
    </location>
</feature>
<dbReference type="AlphaFoldDB" id="A0A2Y9C3N4"/>
<reference evidence="4 6" key="2">
    <citation type="submission" date="2018-03" db="EMBL/GenBank/DDBJ databases">
        <title>Genomic Encyclopedia of Archaeal and Bacterial Type Strains, Phase II (KMG-II): from individual species to whole genera.</title>
        <authorList>
            <person name="Goeker M."/>
        </authorList>
    </citation>
    <scope>NUCLEOTIDE SEQUENCE [LARGE SCALE GENOMIC DNA]</scope>
    <source>
        <strain evidence="4 6">DSM 25227</strain>
    </source>
</reference>
<dbReference type="Gene3D" id="3.40.50.1820">
    <property type="entry name" value="alpha/beta hydrolase"/>
    <property type="match status" value="1"/>
</dbReference>
<dbReference type="InterPro" id="IPR001867">
    <property type="entry name" value="OmpR/PhoB-type_DNA-bd"/>
</dbReference>
<dbReference type="GO" id="GO:0000160">
    <property type="term" value="P:phosphorelay signal transduction system"/>
    <property type="evidence" value="ECO:0007669"/>
    <property type="project" value="InterPro"/>
</dbReference>
<dbReference type="Proteomes" id="UP000245839">
    <property type="component" value="Unassembled WGS sequence"/>
</dbReference>
<sequence>MRIGDFCFTPEAGSLVSSDGRRIDLRPQAMDVLRLLAEAEGAVVSKDEILSAVWPDIATGEESLYQCISDIRRALDDAQRTILRTVPRKGYHLALPGARPVPGPRPPTPEPIRFAQSADARLAWTAIGQGTPILKAPSWISNIESEATSLIFGPFYARLAERARIVYFDQRGSSHSSRRVTDWSVDAMVDDMARIADTAGLDRFFLFGPSQGGAFALAFAARFPERVLGIIARGAFATGWKVHGDEVQRRRYEVSKAMISAGWNEPNPEYRRFFTGLLIPDAPPEMAREMDAIQARAVEADVQLANVELQSSLDVHHLLDAVTCPVLLLHSSGDLAVPAERAVELASALPSCELRLLDGNNHIPVPGTAGFEQFMDAIDDFLDRHGSVARIP</sequence>
<dbReference type="Proteomes" id="UP000251571">
    <property type="component" value="Unassembled WGS sequence"/>
</dbReference>
<evidence type="ECO:0000313" key="4">
    <source>
        <dbReference type="EMBL" id="PWJ10038.1"/>
    </source>
</evidence>
<keyword evidence="1 2" id="KW-0238">DNA-binding</keyword>
<gene>
    <name evidence="4" type="ORF">BCF38_1261</name>
    <name evidence="5" type="ORF">SAMN05421539_1261</name>
</gene>
<keyword evidence="6" id="KW-1185">Reference proteome</keyword>
<evidence type="ECO:0000313" key="5">
    <source>
        <dbReference type="EMBL" id="SSA51782.1"/>
    </source>
</evidence>
<reference evidence="5 7" key="1">
    <citation type="submission" date="2016-10" db="EMBL/GenBank/DDBJ databases">
        <authorList>
            <person name="Cai Z."/>
        </authorList>
    </citation>
    <scope>NUCLEOTIDE SEQUENCE [LARGE SCALE GENOMIC DNA]</scope>
    <source>
        <strain evidence="5 7">DSM 25227</strain>
    </source>
</reference>
<dbReference type="Pfam" id="PF00561">
    <property type="entry name" value="Abhydrolase_1"/>
    <property type="match status" value="1"/>
</dbReference>
<dbReference type="SMART" id="SM00862">
    <property type="entry name" value="Trans_reg_C"/>
    <property type="match status" value="1"/>
</dbReference>
<name>A0A2Y9C3N4_9RHOB</name>